<dbReference type="EMBL" id="MCBQ01014099">
    <property type="protein sequence ID" value="RKF63220.1"/>
    <property type="molecule type" value="Genomic_DNA"/>
</dbReference>
<dbReference type="GO" id="GO:0000145">
    <property type="term" value="C:exocyst"/>
    <property type="evidence" value="ECO:0007669"/>
    <property type="project" value="InterPro"/>
</dbReference>
<dbReference type="Proteomes" id="UP000283383">
    <property type="component" value="Unassembled WGS sequence"/>
</dbReference>
<evidence type="ECO:0000256" key="2">
    <source>
        <dbReference type="ARBA" id="ARBA00022448"/>
    </source>
</evidence>
<evidence type="ECO:0000256" key="3">
    <source>
        <dbReference type="ARBA" id="ARBA00022483"/>
    </source>
</evidence>
<reference evidence="7 8" key="1">
    <citation type="journal article" date="2018" name="BMC Genomics">
        <title>Comparative genome analyses reveal sequence features reflecting distinct modes of host-adaptation between dicot and monocot powdery mildew.</title>
        <authorList>
            <person name="Wu Y."/>
            <person name="Ma X."/>
            <person name="Pan Z."/>
            <person name="Kale S.D."/>
            <person name="Song Y."/>
            <person name="King H."/>
            <person name="Zhang Q."/>
            <person name="Presley C."/>
            <person name="Deng X."/>
            <person name="Wei C.I."/>
            <person name="Xiao S."/>
        </authorList>
    </citation>
    <scope>NUCLEOTIDE SEQUENCE [LARGE SCALE GENOMIC DNA]</scope>
    <source>
        <strain evidence="7">UMSG3</strain>
    </source>
</reference>
<dbReference type="InterPro" id="IPR048628">
    <property type="entry name" value="Sec3_C"/>
</dbReference>
<keyword evidence="8" id="KW-1185">Reference proteome</keyword>
<evidence type="ECO:0000259" key="6">
    <source>
        <dbReference type="SMART" id="SM01313"/>
    </source>
</evidence>
<evidence type="ECO:0000256" key="1">
    <source>
        <dbReference type="ARBA" id="ARBA00006518"/>
    </source>
</evidence>
<dbReference type="GO" id="GO:0006887">
    <property type="term" value="P:exocytosis"/>
    <property type="evidence" value="ECO:0007669"/>
    <property type="project" value="UniProtKB-KW"/>
</dbReference>
<dbReference type="PANTHER" id="PTHR16092:SF14">
    <property type="entry name" value="EXOCYST COMPLEX COMPONENT 1 ISOFORM X1"/>
    <property type="match status" value="1"/>
</dbReference>
<dbReference type="Pfam" id="PF20654">
    <property type="entry name" value="Sec3_C-term"/>
    <property type="match status" value="1"/>
</dbReference>
<dbReference type="GO" id="GO:0005886">
    <property type="term" value="C:plasma membrane"/>
    <property type="evidence" value="ECO:0007669"/>
    <property type="project" value="TreeGrafter"/>
</dbReference>
<dbReference type="Gene3D" id="2.30.29.90">
    <property type="match status" value="1"/>
</dbReference>
<name>A0A420I0M0_9PEZI</name>
<protein>
    <submittedName>
        <fullName evidence="7">Exocyst complex component SEC3</fullName>
    </submittedName>
</protein>
<evidence type="ECO:0000313" key="7">
    <source>
        <dbReference type="EMBL" id="RKF63220.1"/>
    </source>
</evidence>
<feature type="compositionally biased region" description="Low complexity" evidence="5">
    <location>
        <begin position="194"/>
        <end position="218"/>
    </location>
</feature>
<gene>
    <name evidence="7" type="ORF">GcM3_140001</name>
</gene>
<dbReference type="CDD" id="cd13315">
    <property type="entry name" value="PH_Sec3"/>
    <property type="match status" value="1"/>
</dbReference>
<keyword evidence="3" id="KW-0268">Exocytosis</keyword>
<feature type="compositionally biased region" description="Polar residues" evidence="5">
    <location>
        <begin position="244"/>
        <end position="274"/>
    </location>
</feature>
<keyword evidence="4" id="KW-0175">Coiled coil</keyword>
<feature type="domain" description="Exocyst complex component Sec3 PIP2-binding N-terminal" evidence="6">
    <location>
        <begin position="73"/>
        <end position="174"/>
    </location>
</feature>
<organism evidence="7 8">
    <name type="scientific">Golovinomyces cichoracearum</name>
    <dbReference type="NCBI Taxonomy" id="62708"/>
    <lineage>
        <taxon>Eukaryota</taxon>
        <taxon>Fungi</taxon>
        <taxon>Dikarya</taxon>
        <taxon>Ascomycota</taxon>
        <taxon>Pezizomycotina</taxon>
        <taxon>Leotiomycetes</taxon>
        <taxon>Erysiphales</taxon>
        <taxon>Erysiphaceae</taxon>
        <taxon>Golovinomyces</taxon>
    </lineage>
</organism>
<dbReference type="Pfam" id="PF09763">
    <property type="entry name" value="Sec3_CC"/>
    <property type="match status" value="1"/>
</dbReference>
<evidence type="ECO:0000256" key="5">
    <source>
        <dbReference type="SAM" id="MobiDB-lite"/>
    </source>
</evidence>
<dbReference type="SMART" id="SM01313">
    <property type="entry name" value="Sec3-PIP2_bind"/>
    <property type="match status" value="1"/>
</dbReference>
<comment type="similarity">
    <text evidence="1">Belongs to the SEC3 family.</text>
</comment>
<proteinExistence type="inferred from homology"/>
<feature type="compositionally biased region" description="Polar residues" evidence="5">
    <location>
        <begin position="339"/>
        <end position="348"/>
    </location>
</feature>
<sequence length="1369" mass="153350">MDRLSFNGPGAVKNKSNLSRAEQFEYEKKRIIESCFSKREEDGSISESYITHLRVEEDAAHPSSPPPPNSSPDLKKSRTIIVAVRKTGRVRVHKARENANGTFSIGKTWILDDLSAVQSYTGATPPGPNGEQHKQWAGSTGFIVTLGKSYYWKANSQKEKQFFIASLIKIYHKYTGGEIPELIGFDQRERDQLSGVASSSSSSSSSRSQNSSAQPGSSLNQPQNRTSRRGLANPVQSAADAGKTNPTSISGMSPIKKSQTRAQRSSQSGSVDLNMSSSSFIKNVTSTSKLTSSVSQQSFGQNEDVAYFSSRQNDLPTDTSNSPGKFQNFSKLTDSLRSFNHEASSTSPRGRRGSENSPQPRPTPLSLQTETRKPAMSGRHESRERISGLIKIPIPEPLYSPAIRPEESPRFQSVDKVRSYEPSISLEEPSLTNKNQVQVEESRVGLGPMLKAKAKADVGGILNGAANALNSLKPIVGGAADRLRDFKSRSYEDSDGSTGGFSGKGYLRPSSNTGSFIASTATDVKISQKKDESPVSQDIKFFQSNKPDENLISVLPSEVISEKSKAREDKRTKTPNEQINKELAMLGVDPLILGRHCSDIIAAWEQFGWYGEGMRTKNIDEMKDEVERELYRTQAGGWLSLLEEEDGRIEAIKKGIDKVIEECDEFDGLLTLYLVELGTLNDDVAYIEAQSQGLQVQTANQKLLKAELQSLLQTISISPEQIESLRESSLESTRGLHDIEKSLVILFKAMLTIDPSLGISSPRRSEDGSLVSGRAGAYGNSEIGSMRVLQEKKDVYKSEITLFLRRLKQFLQIKFAATFDVTRQALEREKGGSLSRTSAKVKLDPGKYDLARGTLWKYSPLMLFTREVDQLEWENLIKMYGQVLMLIYQEDFRDAVMISKRAARKPSGEDSDALFTSQFEKQTEGLATTARKLTVIKSQNLAKSLLSPSTDSSKVLLDKISGLEPFELFEEILSRMASVMSMEQNFLVDFFHVTSLGLHDFPETVIASIPEDRRGIDIRRPRVMDPNRGLAMLVVQSMEEIYSFFPKDFQGLIDWCIQSDPLQVVGLIAALEKKIPEYEETNQEYLNRLLQKLHTQLTGVFIKILDDQIHVIEETKVKTKKRKGVIGFIKTFPLFANALERKLIRSQNLEIRNTVNNAYTRVNKAMFEALKVIARENPLSQMAVSDQADKEALNYEILLMQNMHFYFEEVDTRSNPVLEEWKQNASDEMDEHMALYLKTVIRRPLGKLLDFIESVESMMLTRRPGEPVSRISSMPSHSKSSFKKVLSGYDVREIRRGIEVLRKRIEKHFGDDHDSSAANGSGLVRNVIQKCEKYYEDVEDRILIIIRDVYDGDIALEWTRADISASFRK</sequence>
<comment type="caution">
    <text evidence="7">The sequence shown here is derived from an EMBL/GenBank/DDBJ whole genome shotgun (WGS) entry which is preliminary data.</text>
</comment>
<dbReference type="STRING" id="62708.A0A420I0M0"/>
<feature type="region of interest" description="Disordered" evidence="5">
    <location>
        <begin position="57"/>
        <end position="77"/>
    </location>
</feature>
<feature type="region of interest" description="Disordered" evidence="5">
    <location>
        <begin position="339"/>
        <end position="388"/>
    </location>
</feature>
<dbReference type="GO" id="GO:0005546">
    <property type="term" value="F:phosphatidylinositol-4,5-bisphosphate binding"/>
    <property type="evidence" value="ECO:0007669"/>
    <property type="project" value="TreeGrafter"/>
</dbReference>
<keyword evidence="2" id="KW-0813">Transport</keyword>
<dbReference type="GO" id="GO:0006893">
    <property type="term" value="P:Golgi to plasma membrane transport"/>
    <property type="evidence" value="ECO:0007669"/>
    <property type="project" value="TreeGrafter"/>
</dbReference>
<feature type="compositionally biased region" description="Basic and acidic residues" evidence="5">
    <location>
        <begin position="370"/>
        <end position="386"/>
    </location>
</feature>
<dbReference type="InterPro" id="IPR028258">
    <property type="entry name" value="Sec3-PIP2_bind"/>
</dbReference>
<dbReference type="InterPro" id="IPR019160">
    <property type="entry name" value="Sec3_CC"/>
</dbReference>
<feature type="region of interest" description="Disordered" evidence="5">
    <location>
        <begin position="193"/>
        <end position="274"/>
    </location>
</feature>
<evidence type="ECO:0000313" key="8">
    <source>
        <dbReference type="Proteomes" id="UP000283383"/>
    </source>
</evidence>
<accession>A0A420I0M0</accession>
<dbReference type="FunFam" id="2.30.29.90:FF:000003">
    <property type="entry name" value="Exocyst complex component Sec3"/>
    <property type="match status" value="1"/>
</dbReference>
<dbReference type="Pfam" id="PF15277">
    <property type="entry name" value="Sec3-PIP2_bind"/>
    <property type="match status" value="1"/>
</dbReference>
<dbReference type="PANTHER" id="PTHR16092">
    <property type="entry name" value="SEC3/SYNTAXIN-RELATED"/>
    <property type="match status" value="1"/>
</dbReference>
<evidence type="ECO:0000256" key="4">
    <source>
        <dbReference type="ARBA" id="ARBA00023054"/>
    </source>
</evidence>